<dbReference type="GO" id="GO:0005886">
    <property type="term" value="C:plasma membrane"/>
    <property type="evidence" value="ECO:0007669"/>
    <property type="project" value="TreeGrafter"/>
</dbReference>
<feature type="transmembrane region" description="Helical" evidence="6">
    <location>
        <begin position="207"/>
        <end position="229"/>
    </location>
</feature>
<keyword evidence="8" id="KW-1185">Reference proteome</keyword>
<feature type="transmembrane region" description="Helical" evidence="6">
    <location>
        <begin position="37"/>
        <end position="58"/>
    </location>
</feature>
<evidence type="ECO:0000256" key="6">
    <source>
        <dbReference type="SAM" id="Phobius"/>
    </source>
</evidence>
<dbReference type="EMBL" id="VNIB01000004">
    <property type="protein sequence ID" value="TYO99060.1"/>
    <property type="molecule type" value="Genomic_DNA"/>
</dbReference>
<feature type="transmembrane region" description="Helical" evidence="6">
    <location>
        <begin position="12"/>
        <end position="30"/>
    </location>
</feature>
<dbReference type="Proteomes" id="UP000324159">
    <property type="component" value="Unassembled WGS sequence"/>
</dbReference>
<feature type="transmembrane region" description="Helical" evidence="6">
    <location>
        <begin position="95"/>
        <end position="117"/>
    </location>
</feature>
<feature type="transmembrane region" description="Helical" evidence="6">
    <location>
        <begin position="123"/>
        <end position="146"/>
    </location>
</feature>
<dbReference type="Pfam" id="PF03649">
    <property type="entry name" value="UPF0014"/>
    <property type="match status" value="2"/>
</dbReference>
<organism evidence="7 8">
    <name type="scientific">Geothermobacter ehrlichii</name>
    <dbReference type="NCBI Taxonomy" id="213224"/>
    <lineage>
        <taxon>Bacteria</taxon>
        <taxon>Pseudomonadati</taxon>
        <taxon>Thermodesulfobacteriota</taxon>
        <taxon>Desulfuromonadia</taxon>
        <taxon>Desulfuromonadales</taxon>
        <taxon>Geothermobacteraceae</taxon>
        <taxon>Geothermobacter</taxon>
    </lineage>
</organism>
<reference evidence="7 8" key="1">
    <citation type="submission" date="2019-07" db="EMBL/GenBank/DDBJ databases">
        <title>Genomic Encyclopedia of Type Strains, Phase IV (KMG-IV): sequencing the most valuable type-strain genomes for metagenomic binning, comparative biology and taxonomic classification.</title>
        <authorList>
            <person name="Goeker M."/>
        </authorList>
    </citation>
    <scope>NUCLEOTIDE SEQUENCE [LARGE SCALE GENOMIC DNA]</scope>
    <source>
        <strain evidence="7 8">SS015</strain>
    </source>
</reference>
<evidence type="ECO:0000313" key="7">
    <source>
        <dbReference type="EMBL" id="TYO99060.1"/>
    </source>
</evidence>
<proteinExistence type="inferred from homology"/>
<keyword evidence="4 6" id="KW-1133">Transmembrane helix</keyword>
<gene>
    <name evidence="7" type="ORF">EDC39_104184</name>
</gene>
<dbReference type="PANTHER" id="PTHR30028:SF0">
    <property type="entry name" value="PROTEIN ALUMINUM SENSITIVE 3"/>
    <property type="match status" value="1"/>
</dbReference>
<dbReference type="InterPro" id="IPR005226">
    <property type="entry name" value="UPF0014_fam"/>
</dbReference>
<keyword evidence="3 6" id="KW-0812">Transmembrane</keyword>
<dbReference type="RefSeq" id="WP_222862842.1">
    <property type="nucleotide sequence ID" value="NZ_VNIB01000004.1"/>
</dbReference>
<dbReference type="PANTHER" id="PTHR30028">
    <property type="entry name" value="UPF0014 INNER MEMBRANE PROTEIN YBBM-RELATED"/>
    <property type="match status" value="1"/>
</dbReference>
<protein>
    <submittedName>
        <fullName evidence="7">Putative ABC transport system permease protein</fullName>
    </submittedName>
</protein>
<keyword evidence="5 6" id="KW-0472">Membrane</keyword>
<evidence type="ECO:0000256" key="4">
    <source>
        <dbReference type="ARBA" id="ARBA00022989"/>
    </source>
</evidence>
<evidence type="ECO:0000256" key="3">
    <source>
        <dbReference type="ARBA" id="ARBA00022692"/>
    </source>
</evidence>
<comment type="caution">
    <text evidence="7">The sequence shown here is derived from an EMBL/GenBank/DDBJ whole genome shotgun (WGS) entry which is preliminary data.</text>
</comment>
<feature type="transmembrane region" description="Helical" evidence="6">
    <location>
        <begin position="167"/>
        <end position="187"/>
    </location>
</feature>
<evidence type="ECO:0000256" key="1">
    <source>
        <dbReference type="ARBA" id="ARBA00004141"/>
    </source>
</evidence>
<evidence type="ECO:0000256" key="5">
    <source>
        <dbReference type="ARBA" id="ARBA00023136"/>
    </source>
</evidence>
<accession>A0A5D3WN87</accession>
<feature type="transmembrane region" description="Helical" evidence="6">
    <location>
        <begin position="64"/>
        <end position="83"/>
    </location>
</feature>
<evidence type="ECO:0000313" key="8">
    <source>
        <dbReference type="Proteomes" id="UP000324159"/>
    </source>
</evidence>
<sequence>MASNIPTISLTGLALTFVPPAIALVLMAAWRAKAFHGLYALARMLLQLIAIGYLLVYVFKSEDYRLVLLVLAVMLFFATRIAVRHVRDGKKAAFAAGLVAIGASSLPVLALVTQGVIGMDPWFAPRFLVPLAGMIFAGAMNAVSLGAERFQAESLRGVPVAEARRTAFEASLIPVTNTLLAVGLVSLPGMMTGQILSGISPLVAVRYQIVVMTMLFGTAGLASGIYLFLRSRYMEAEGVRNHSRQSDQGGRSRA</sequence>
<evidence type="ECO:0000256" key="2">
    <source>
        <dbReference type="ARBA" id="ARBA00005268"/>
    </source>
</evidence>
<comment type="similarity">
    <text evidence="2">Belongs to the UPF0014 family.</text>
</comment>
<comment type="subcellular location">
    <subcellularLocation>
        <location evidence="1">Membrane</location>
        <topology evidence="1">Multi-pass membrane protein</topology>
    </subcellularLocation>
</comment>
<dbReference type="AlphaFoldDB" id="A0A5D3WN87"/>
<name>A0A5D3WN87_9BACT</name>